<dbReference type="InParanoid" id="A0A673X265"/>
<name>A0A673X265_SALTR</name>
<proteinExistence type="predicted"/>
<evidence type="ECO:0000313" key="1">
    <source>
        <dbReference type="Ensembl" id="ENSSTUP00000018305.1"/>
    </source>
</evidence>
<keyword evidence="2" id="KW-1185">Reference proteome</keyword>
<protein>
    <submittedName>
        <fullName evidence="1">Uncharacterized protein</fullName>
    </submittedName>
</protein>
<dbReference type="InterPro" id="IPR023578">
    <property type="entry name" value="Ras_GEF_dom_sf"/>
</dbReference>
<organism evidence="1 2">
    <name type="scientific">Salmo trutta</name>
    <name type="common">Brown trout</name>
    <dbReference type="NCBI Taxonomy" id="8032"/>
    <lineage>
        <taxon>Eukaryota</taxon>
        <taxon>Metazoa</taxon>
        <taxon>Chordata</taxon>
        <taxon>Craniata</taxon>
        <taxon>Vertebrata</taxon>
        <taxon>Euteleostomi</taxon>
        <taxon>Actinopterygii</taxon>
        <taxon>Neopterygii</taxon>
        <taxon>Teleostei</taxon>
        <taxon>Protacanthopterygii</taxon>
        <taxon>Salmoniformes</taxon>
        <taxon>Salmonidae</taxon>
        <taxon>Salmoninae</taxon>
        <taxon>Salmo</taxon>
    </lineage>
</organism>
<dbReference type="Proteomes" id="UP000472277">
    <property type="component" value="Chromosome 19"/>
</dbReference>
<accession>A0A673X265</accession>
<reference evidence="1" key="1">
    <citation type="submission" date="2025-08" db="UniProtKB">
        <authorList>
            <consortium name="Ensembl"/>
        </authorList>
    </citation>
    <scope>IDENTIFICATION</scope>
</reference>
<dbReference type="SUPFAM" id="SSF48366">
    <property type="entry name" value="Ras GEF"/>
    <property type="match status" value="1"/>
</dbReference>
<dbReference type="Gene3D" id="1.20.870.10">
    <property type="entry name" value="Son of sevenless (SoS) protein Chain: S domain 1"/>
    <property type="match status" value="1"/>
</dbReference>
<dbReference type="Ensembl" id="ENSSTUT00000019259.1">
    <property type="protein sequence ID" value="ENSSTUP00000018305.1"/>
    <property type="gene ID" value="ENSSTUG00000008232.1"/>
</dbReference>
<sequence length="123" mass="14436">RMKFIKLDQSATVDDLTDAYIKAFGKDSPIPLVQMFLMRHPWYISSADLAKKLSNKYPFRQMTYYYSLKKKCMCQMYWISEFPQIRGLKEQLAQQGEEHQNTLINIDSSSHSDSLAYHLNDTV</sequence>
<evidence type="ECO:0000313" key="2">
    <source>
        <dbReference type="Proteomes" id="UP000472277"/>
    </source>
</evidence>
<reference evidence="1" key="2">
    <citation type="submission" date="2025-09" db="UniProtKB">
        <authorList>
            <consortium name="Ensembl"/>
        </authorList>
    </citation>
    <scope>IDENTIFICATION</scope>
</reference>
<dbReference type="AlphaFoldDB" id="A0A673X265"/>
<dbReference type="OMA" id="PWYISSA"/>
<dbReference type="GeneTree" id="ENSGT00990000212272"/>